<dbReference type="EMBL" id="MFKT01000025">
    <property type="protein sequence ID" value="OGG52600.1"/>
    <property type="molecule type" value="Genomic_DNA"/>
</dbReference>
<comment type="caution">
    <text evidence="1">The sequence shown here is derived from an EMBL/GenBank/DDBJ whole genome shotgun (WGS) entry which is preliminary data.</text>
</comment>
<organism evidence="1 2">
    <name type="scientific">Candidatus Kaiserbacteria bacterium RIFCSPHIGHO2_01_FULL_53_29</name>
    <dbReference type="NCBI Taxonomy" id="1798480"/>
    <lineage>
        <taxon>Bacteria</taxon>
        <taxon>Candidatus Kaiseribacteriota</taxon>
    </lineage>
</organism>
<evidence type="ECO:0000313" key="2">
    <source>
        <dbReference type="Proteomes" id="UP000176863"/>
    </source>
</evidence>
<accession>A0A1F6CU39</accession>
<dbReference type="Proteomes" id="UP000176863">
    <property type="component" value="Unassembled WGS sequence"/>
</dbReference>
<dbReference type="AlphaFoldDB" id="A0A1F6CU39"/>
<gene>
    <name evidence="1" type="ORF">A2851_00290</name>
</gene>
<protein>
    <submittedName>
        <fullName evidence="1">Uncharacterized protein</fullName>
    </submittedName>
</protein>
<sequence length="101" mass="11641">MKTRHVKILALVILPTPKTRAFYRTAIMVQSGNTSLPTWEQAKRIFASESTEDWENRSYEDVRSARKSFGSLVRGLEENADLEPGELRIKIYPARQQVLTF</sequence>
<reference evidence="1 2" key="1">
    <citation type="journal article" date="2016" name="Nat. Commun.">
        <title>Thousands of microbial genomes shed light on interconnected biogeochemical processes in an aquifer system.</title>
        <authorList>
            <person name="Anantharaman K."/>
            <person name="Brown C.T."/>
            <person name="Hug L.A."/>
            <person name="Sharon I."/>
            <person name="Castelle C.J."/>
            <person name="Probst A.J."/>
            <person name="Thomas B.C."/>
            <person name="Singh A."/>
            <person name="Wilkins M.J."/>
            <person name="Karaoz U."/>
            <person name="Brodie E.L."/>
            <person name="Williams K.H."/>
            <person name="Hubbard S.S."/>
            <person name="Banfield J.F."/>
        </authorList>
    </citation>
    <scope>NUCLEOTIDE SEQUENCE [LARGE SCALE GENOMIC DNA]</scope>
</reference>
<name>A0A1F6CU39_9BACT</name>
<evidence type="ECO:0000313" key="1">
    <source>
        <dbReference type="EMBL" id="OGG52600.1"/>
    </source>
</evidence>
<dbReference type="STRING" id="1798480.A2851_00290"/>
<proteinExistence type="predicted"/>